<evidence type="ECO:0000313" key="2">
    <source>
        <dbReference type="Proteomes" id="UP001163046"/>
    </source>
</evidence>
<gene>
    <name evidence="1" type="ORF">OS493_034229</name>
</gene>
<reference evidence="1" key="1">
    <citation type="submission" date="2023-01" db="EMBL/GenBank/DDBJ databases">
        <title>Genome assembly of the deep-sea coral Lophelia pertusa.</title>
        <authorList>
            <person name="Herrera S."/>
            <person name="Cordes E."/>
        </authorList>
    </citation>
    <scope>NUCLEOTIDE SEQUENCE</scope>
    <source>
        <strain evidence="1">USNM1676648</strain>
        <tissue evidence="1">Polyp</tissue>
    </source>
</reference>
<dbReference type="EMBL" id="MU826397">
    <property type="protein sequence ID" value="KAJ7376493.1"/>
    <property type="molecule type" value="Genomic_DNA"/>
</dbReference>
<dbReference type="OrthoDB" id="5984734at2759"/>
<sequence>MEVGLKAANLVEGSLKIRYDHGELELGKLDEEFFTDTDLNDILRDTELDPQKMERYKNEKLHLIYSVIYSEKFQLVKKGKLEVDGGVNVPGCAIIPLLKSKLKASLKMRTTFPKAVTRKTRGPVYLKCISVDYDEETGRMKLPDGVFGGKTLHRTVGDEELEGDDYGETTLAFDNEENDFTDEDFKKLEIIMKAVLMCEESRGRRQERVHKYLPWFKEALTGEKKLSIPDDEPLTPEDLDFLQSIYCPAPPDNQSTVDLSSFDTDKIQGYAILLQLINDLSDEHWDDIEKAWAEPEQDE</sequence>
<name>A0A9W9Z9F8_9CNID</name>
<organism evidence="1 2">
    <name type="scientific">Desmophyllum pertusum</name>
    <dbReference type="NCBI Taxonomy" id="174260"/>
    <lineage>
        <taxon>Eukaryota</taxon>
        <taxon>Metazoa</taxon>
        <taxon>Cnidaria</taxon>
        <taxon>Anthozoa</taxon>
        <taxon>Hexacorallia</taxon>
        <taxon>Scleractinia</taxon>
        <taxon>Caryophylliina</taxon>
        <taxon>Caryophylliidae</taxon>
        <taxon>Desmophyllum</taxon>
    </lineage>
</organism>
<comment type="caution">
    <text evidence="1">The sequence shown here is derived from an EMBL/GenBank/DDBJ whole genome shotgun (WGS) entry which is preliminary data.</text>
</comment>
<evidence type="ECO:0000313" key="1">
    <source>
        <dbReference type="EMBL" id="KAJ7376493.1"/>
    </source>
</evidence>
<keyword evidence="2" id="KW-1185">Reference proteome</keyword>
<dbReference type="Proteomes" id="UP001163046">
    <property type="component" value="Unassembled WGS sequence"/>
</dbReference>
<dbReference type="AlphaFoldDB" id="A0A9W9Z9F8"/>
<proteinExistence type="predicted"/>
<accession>A0A9W9Z9F8</accession>
<protein>
    <submittedName>
        <fullName evidence="1">Uncharacterized protein</fullName>
    </submittedName>
</protein>